<evidence type="ECO:0000313" key="3">
    <source>
        <dbReference type="Proteomes" id="UP000218231"/>
    </source>
</evidence>
<protein>
    <submittedName>
        <fullName evidence="2">Uncharacterized protein</fullName>
    </submittedName>
</protein>
<dbReference type="EMBL" id="LIAE01003283">
    <property type="protein sequence ID" value="PAV93877.1"/>
    <property type="molecule type" value="Genomic_DNA"/>
</dbReference>
<evidence type="ECO:0000313" key="2">
    <source>
        <dbReference type="EMBL" id="PAV93877.1"/>
    </source>
</evidence>
<feature type="region of interest" description="Disordered" evidence="1">
    <location>
        <begin position="64"/>
        <end position="90"/>
    </location>
</feature>
<dbReference type="AlphaFoldDB" id="A0A2A2M708"/>
<keyword evidence="3" id="KW-1185">Reference proteome</keyword>
<sequence length="90" mass="9844">MPLPTPRSPRTRSSRATACRTSPATVVRCRQYTTTAACSAVIACAWEPVRATWVSVRAMRQTTSTCRPTPWPMPSPATKPSWTSTRCACS</sequence>
<accession>A0A2A2M708</accession>
<feature type="compositionally biased region" description="Polar residues" evidence="1">
    <location>
        <begin position="78"/>
        <end position="90"/>
    </location>
</feature>
<name>A0A2A2M708_9BILA</name>
<reference evidence="2 3" key="1">
    <citation type="journal article" date="2017" name="Curr. Biol.">
        <title>Genome architecture and evolution of a unichromosomal asexual nematode.</title>
        <authorList>
            <person name="Fradin H."/>
            <person name="Zegar C."/>
            <person name="Gutwein M."/>
            <person name="Lucas J."/>
            <person name="Kovtun M."/>
            <person name="Corcoran D."/>
            <person name="Baugh L.R."/>
            <person name="Kiontke K."/>
            <person name="Gunsalus K."/>
            <person name="Fitch D.H."/>
            <person name="Piano F."/>
        </authorList>
    </citation>
    <scope>NUCLEOTIDE SEQUENCE [LARGE SCALE GENOMIC DNA]</scope>
    <source>
        <strain evidence="2">PF1309</strain>
    </source>
</reference>
<dbReference type="Proteomes" id="UP000218231">
    <property type="component" value="Unassembled WGS sequence"/>
</dbReference>
<comment type="caution">
    <text evidence="2">The sequence shown here is derived from an EMBL/GenBank/DDBJ whole genome shotgun (WGS) entry which is preliminary data.</text>
</comment>
<proteinExistence type="predicted"/>
<gene>
    <name evidence="2" type="ORF">WR25_10352</name>
</gene>
<evidence type="ECO:0000256" key="1">
    <source>
        <dbReference type="SAM" id="MobiDB-lite"/>
    </source>
</evidence>
<organism evidence="2 3">
    <name type="scientific">Diploscapter pachys</name>
    <dbReference type="NCBI Taxonomy" id="2018661"/>
    <lineage>
        <taxon>Eukaryota</taxon>
        <taxon>Metazoa</taxon>
        <taxon>Ecdysozoa</taxon>
        <taxon>Nematoda</taxon>
        <taxon>Chromadorea</taxon>
        <taxon>Rhabditida</taxon>
        <taxon>Rhabditina</taxon>
        <taxon>Rhabditomorpha</taxon>
        <taxon>Rhabditoidea</taxon>
        <taxon>Rhabditidae</taxon>
        <taxon>Diploscapter</taxon>
    </lineage>
</organism>